<feature type="compositionally biased region" description="Basic and acidic residues" evidence="1">
    <location>
        <begin position="107"/>
        <end position="118"/>
    </location>
</feature>
<comment type="caution">
    <text evidence="2">The sequence shown here is derived from an EMBL/GenBank/DDBJ whole genome shotgun (WGS) entry which is preliminary data.</text>
</comment>
<evidence type="ECO:0000313" key="3">
    <source>
        <dbReference type="Proteomes" id="UP000539111"/>
    </source>
</evidence>
<feature type="compositionally biased region" description="Low complexity" evidence="1">
    <location>
        <begin position="119"/>
        <end position="132"/>
    </location>
</feature>
<evidence type="ECO:0000256" key="1">
    <source>
        <dbReference type="SAM" id="MobiDB-lite"/>
    </source>
</evidence>
<sequence length="132" mass="14359">MDTVAAPKRAWLKAYRDAVSLPVTTLVAELRDLLGARLVAYLGSVKETRAVRQWADGSREPSAATVTRLRDAYQIAVLLAAQEPRGVVQAWFQGMNPELDDVSPARLLREGPREDAGRRVSAAARSFAATGQ</sequence>
<name>A0A7Z0IJ68_9MICO</name>
<dbReference type="EMBL" id="JACBZP010000001">
    <property type="protein sequence ID" value="NYI69112.1"/>
    <property type="molecule type" value="Genomic_DNA"/>
</dbReference>
<dbReference type="AlphaFoldDB" id="A0A7Z0IJ68"/>
<keyword evidence="3" id="KW-1185">Reference proteome</keyword>
<dbReference type="Proteomes" id="UP000539111">
    <property type="component" value="Unassembled WGS sequence"/>
</dbReference>
<proteinExistence type="predicted"/>
<evidence type="ECO:0000313" key="2">
    <source>
        <dbReference type="EMBL" id="NYI69112.1"/>
    </source>
</evidence>
<accession>A0A7Z0IJ68</accession>
<protein>
    <submittedName>
        <fullName evidence="2">Uncharacterized protein</fullName>
    </submittedName>
</protein>
<reference evidence="2 3" key="1">
    <citation type="submission" date="2020-07" db="EMBL/GenBank/DDBJ databases">
        <title>Sequencing the genomes of 1000 actinobacteria strains.</title>
        <authorList>
            <person name="Klenk H.-P."/>
        </authorList>
    </citation>
    <scope>NUCLEOTIDE SEQUENCE [LARGE SCALE GENOMIC DNA]</scope>
    <source>
        <strain evidence="2 3">DSM 26341</strain>
    </source>
</reference>
<gene>
    <name evidence="2" type="ORF">BJY26_003418</name>
</gene>
<organism evidence="2 3">
    <name type="scientific">Spelaeicoccus albus</name>
    <dbReference type="NCBI Taxonomy" id="1280376"/>
    <lineage>
        <taxon>Bacteria</taxon>
        <taxon>Bacillati</taxon>
        <taxon>Actinomycetota</taxon>
        <taxon>Actinomycetes</taxon>
        <taxon>Micrococcales</taxon>
        <taxon>Brevibacteriaceae</taxon>
        <taxon>Spelaeicoccus</taxon>
    </lineage>
</organism>
<feature type="region of interest" description="Disordered" evidence="1">
    <location>
        <begin position="103"/>
        <end position="132"/>
    </location>
</feature>